<dbReference type="PROSITE" id="PS51900">
    <property type="entry name" value="CB"/>
    <property type="match status" value="1"/>
</dbReference>
<protein>
    <submittedName>
        <fullName evidence="7">Site-specific integrase</fullName>
    </submittedName>
</protein>
<evidence type="ECO:0000313" key="7">
    <source>
        <dbReference type="EMBL" id="MBP0601520.1"/>
    </source>
</evidence>
<organism evidence="7 8">
    <name type="scientific">Aeromonas sanarellii</name>
    <dbReference type="NCBI Taxonomy" id="633415"/>
    <lineage>
        <taxon>Bacteria</taxon>
        <taxon>Pseudomonadati</taxon>
        <taxon>Pseudomonadota</taxon>
        <taxon>Gammaproteobacteria</taxon>
        <taxon>Aeromonadales</taxon>
        <taxon>Aeromonadaceae</taxon>
        <taxon>Aeromonas</taxon>
    </lineage>
</organism>
<dbReference type="EMBL" id="JAGIQF010000001">
    <property type="protein sequence ID" value="MBP0601520.1"/>
    <property type="molecule type" value="Genomic_DNA"/>
</dbReference>
<feature type="domain" description="Tyr recombinase" evidence="5">
    <location>
        <begin position="135"/>
        <end position="329"/>
    </location>
</feature>
<keyword evidence="1" id="KW-0229">DNA integration</keyword>
<evidence type="ECO:0000256" key="4">
    <source>
        <dbReference type="PROSITE-ProRule" id="PRU01248"/>
    </source>
</evidence>
<dbReference type="SUPFAM" id="SSF56349">
    <property type="entry name" value="DNA breaking-rejoining enzymes"/>
    <property type="match status" value="1"/>
</dbReference>
<keyword evidence="2 4" id="KW-0238">DNA-binding</keyword>
<dbReference type="InterPro" id="IPR013762">
    <property type="entry name" value="Integrase-like_cat_sf"/>
</dbReference>
<evidence type="ECO:0000256" key="2">
    <source>
        <dbReference type="ARBA" id="ARBA00023125"/>
    </source>
</evidence>
<dbReference type="SUPFAM" id="SSF47823">
    <property type="entry name" value="lambda integrase-like, N-terminal domain"/>
    <property type="match status" value="1"/>
</dbReference>
<evidence type="ECO:0000313" key="8">
    <source>
        <dbReference type="Proteomes" id="UP000666661"/>
    </source>
</evidence>
<dbReference type="CDD" id="cd00799">
    <property type="entry name" value="INT_Cre_C"/>
    <property type="match status" value="1"/>
</dbReference>
<keyword evidence="3" id="KW-0233">DNA recombination</keyword>
<dbReference type="Gene3D" id="1.10.443.10">
    <property type="entry name" value="Intergrase catalytic core"/>
    <property type="match status" value="1"/>
</dbReference>
<dbReference type="InterPro" id="IPR052925">
    <property type="entry name" value="Phage_Integrase-like_Recomb"/>
</dbReference>
<gene>
    <name evidence="7" type="ORF">J8I01_03170</name>
</gene>
<evidence type="ECO:0000259" key="6">
    <source>
        <dbReference type="PROSITE" id="PS51900"/>
    </source>
</evidence>
<sequence length="329" mass="37216">MQAVFDSQLNSRARRFLRSAKAGSTLNAYQADTRIFVFWCQLHGLDPLQTTHHDIMNFLADQADGILADWVWLDKEEGKGELRNGEPRKPATLVRRLAGIRYAFKQKGIHPMPTEHAEIKEMMCGIVRLGDNRKRKTGALTLTPLACVLDEIDTNSLAGLRDYTLLLLMFSGALRRSEAARIEVDDLQFVGQGIRLRLKPSKHQLHESEIALIPGQHYCPVSALQRWLKKSRIEAGPLFRRMNRWGQLTADPLGPQGINLMIKRRTGQAIDDLHVSGHSLRRGFITSAVTAGKPMNKIIEVTRHKDMRTLQEYFDDAHKFSDHALAGLL</sequence>
<dbReference type="InterPro" id="IPR044068">
    <property type="entry name" value="CB"/>
</dbReference>
<dbReference type="Pfam" id="PF00589">
    <property type="entry name" value="Phage_integrase"/>
    <property type="match status" value="1"/>
</dbReference>
<reference evidence="7 8" key="1">
    <citation type="submission" date="2021-03" db="EMBL/GenBank/DDBJ databases">
        <title>Plant growth promoting bacteria isolated from wild legumes nodules and trapping Phaseolus vulgaris L. nodules in the center and southern Mexico.</title>
        <authorList>
            <person name="Estrada P."/>
        </authorList>
    </citation>
    <scope>NUCLEOTIDE SEQUENCE [LARGE SCALE GENOMIC DNA]</scope>
    <source>
        <strain evidence="7 8">MaGu-431</strain>
    </source>
</reference>
<dbReference type="Gene3D" id="1.10.150.130">
    <property type="match status" value="1"/>
</dbReference>
<dbReference type="InterPro" id="IPR011010">
    <property type="entry name" value="DNA_brk_join_enz"/>
</dbReference>
<dbReference type="Proteomes" id="UP000666661">
    <property type="component" value="Unassembled WGS sequence"/>
</dbReference>
<name>A0ABS4B3T3_9GAMM</name>
<dbReference type="PANTHER" id="PTHR34605">
    <property type="entry name" value="PHAGE_INTEGRASE DOMAIN-CONTAINING PROTEIN"/>
    <property type="match status" value="1"/>
</dbReference>
<dbReference type="RefSeq" id="WP_209793125.1">
    <property type="nucleotide sequence ID" value="NZ_JAGIQF010000001.1"/>
</dbReference>
<evidence type="ECO:0000256" key="3">
    <source>
        <dbReference type="ARBA" id="ARBA00023172"/>
    </source>
</evidence>
<feature type="domain" description="Core-binding (CB)" evidence="6">
    <location>
        <begin position="7"/>
        <end position="108"/>
    </location>
</feature>
<proteinExistence type="predicted"/>
<evidence type="ECO:0000256" key="1">
    <source>
        <dbReference type="ARBA" id="ARBA00022908"/>
    </source>
</evidence>
<dbReference type="PANTHER" id="PTHR34605:SF4">
    <property type="entry name" value="DNA ADENINE METHYLTRANSFERASE"/>
    <property type="match status" value="1"/>
</dbReference>
<dbReference type="InterPro" id="IPR002104">
    <property type="entry name" value="Integrase_catalytic"/>
</dbReference>
<dbReference type="PROSITE" id="PS51898">
    <property type="entry name" value="TYR_RECOMBINASE"/>
    <property type="match status" value="1"/>
</dbReference>
<accession>A0ABS4B3T3</accession>
<keyword evidence="8" id="KW-1185">Reference proteome</keyword>
<dbReference type="InterPro" id="IPR010998">
    <property type="entry name" value="Integrase_recombinase_N"/>
</dbReference>
<comment type="caution">
    <text evidence="7">The sequence shown here is derived from an EMBL/GenBank/DDBJ whole genome shotgun (WGS) entry which is preliminary data.</text>
</comment>
<evidence type="ECO:0000259" key="5">
    <source>
        <dbReference type="PROSITE" id="PS51898"/>
    </source>
</evidence>